<dbReference type="PANTHER" id="PTHR32507:SF7">
    <property type="entry name" value="K(+)_H(+) ANTIPORTER NHAP2"/>
    <property type="match status" value="1"/>
</dbReference>
<dbReference type="InterPro" id="IPR038770">
    <property type="entry name" value="Na+/solute_symporter_sf"/>
</dbReference>
<evidence type="ECO:0000313" key="12">
    <source>
        <dbReference type="EMBL" id="SFW60793.1"/>
    </source>
</evidence>
<accession>A0A1K1QMB7</accession>
<dbReference type="Pfam" id="PF00999">
    <property type="entry name" value="Na_H_Exchanger"/>
    <property type="match status" value="1"/>
</dbReference>
<evidence type="ECO:0000256" key="7">
    <source>
        <dbReference type="ARBA" id="ARBA00022989"/>
    </source>
</evidence>
<feature type="transmembrane region" description="Helical" evidence="10">
    <location>
        <begin position="118"/>
        <end position="140"/>
    </location>
</feature>
<keyword evidence="13" id="KW-1185">Reference proteome</keyword>
<feature type="transmembrane region" description="Helical" evidence="10">
    <location>
        <begin position="271"/>
        <end position="293"/>
    </location>
</feature>
<dbReference type="GO" id="GO:0005886">
    <property type="term" value="C:plasma membrane"/>
    <property type="evidence" value="ECO:0007669"/>
    <property type="project" value="UniProtKB-SubCell"/>
</dbReference>
<organism evidence="12 13">
    <name type="scientific">Sinomicrobium oceani</name>
    <dbReference type="NCBI Taxonomy" id="1150368"/>
    <lineage>
        <taxon>Bacteria</taxon>
        <taxon>Pseudomonadati</taxon>
        <taxon>Bacteroidota</taxon>
        <taxon>Flavobacteriia</taxon>
        <taxon>Flavobacteriales</taxon>
        <taxon>Flavobacteriaceae</taxon>
        <taxon>Sinomicrobium</taxon>
    </lineage>
</organism>
<evidence type="ECO:0000256" key="10">
    <source>
        <dbReference type="SAM" id="Phobius"/>
    </source>
</evidence>
<protein>
    <submittedName>
        <fullName evidence="12">Cell volume regulation protein A</fullName>
    </submittedName>
</protein>
<feature type="transmembrane region" description="Helical" evidence="10">
    <location>
        <begin position="34"/>
        <end position="53"/>
    </location>
</feature>
<feature type="domain" description="RCK C-terminal" evidence="11">
    <location>
        <begin position="404"/>
        <end position="486"/>
    </location>
</feature>
<feature type="transmembrane region" description="Helical" evidence="10">
    <location>
        <begin position="6"/>
        <end position="22"/>
    </location>
</feature>
<evidence type="ECO:0000256" key="8">
    <source>
        <dbReference type="ARBA" id="ARBA00023065"/>
    </source>
</evidence>
<dbReference type="InterPro" id="IPR006153">
    <property type="entry name" value="Cation/H_exchanger_TM"/>
</dbReference>
<dbReference type="InterPro" id="IPR036721">
    <property type="entry name" value="RCK_C_sf"/>
</dbReference>
<dbReference type="Gene3D" id="1.20.1530.20">
    <property type="match status" value="1"/>
</dbReference>
<evidence type="ECO:0000313" key="13">
    <source>
        <dbReference type="Proteomes" id="UP000182248"/>
    </source>
</evidence>
<keyword evidence="8" id="KW-0406">Ion transport</keyword>
<dbReference type="GO" id="GO:0006813">
    <property type="term" value="P:potassium ion transport"/>
    <property type="evidence" value="ECO:0007669"/>
    <property type="project" value="UniProtKB-KW"/>
</dbReference>
<dbReference type="GO" id="GO:1902600">
    <property type="term" value="P:proton transmembrane transport"/>
    <property type="evidence" value="ECO:0007669"/>
    <property type="project" value="InterPro"/>
</dbReference>
<dbReference type="GO" id="GO:0008324">
    <property type="term" value="F:monoatomic cation transmembrane transporter activity"/>
    <property type="evidence" value="ECO:0007669"/>
    <property type="project" value="InterPro"/>
</dbReference>
<gene>
    <name evidence="12" type="ORF">SAMN02927921_02663</name>
</gene>
<dbReference type="STRING" id="1150368.SAMN02927921_02663"/>
<dbReference type="PROSITE" id="PS51202">
    <property type="entry name" value="RCK_C"/>
    <property type="match status" value="1"/>
</dbReference>
<dbReference type="PANTHER" id="PTHR32507">
    <property type="entry name" value="NA(+)/H(+) ANTIPORTER 1"/>
    <property type="match status" value="1"/>
</dbReference>
<feature type="transmembrane region" description="Helical" evidence="10">
    <location>
        <begin position="338"/>
        <end position="358"/>
    </location>
</feature>
<name>A0A1K1QMB7_9FLAO</name>
<dbReference type="SUPFAM" id="SSF116726">
    <property type="entry name" value="TrkA C-terminal domain-like"/>
    <property type="match status" value="1"/>
</dbReference>
<dbReference type="Gene3D" id="3.30.70.1450">
    <property type="entry name" value="Regulator of K+ conductance, C-terminal domain"/>
    <property type="match status" value="1"/>
</dbReference>
<feature type="transmembrane region" description="Helical" evidence="10">
    <location>
        <begin position="364"/>
        <end position="390"/>
    </location>
</feature>
<dbReference type="AlphaFoldDB" id="A0A1K1QMB7"/>
<dbReference type="InterPro" id="IPR006037">
    <property type="entry name" value="RCK_C"/>
</dbReference>
<keyword evidence="5" id="KW-0633">Potassium transport</keyword>
<dbReference type="Proteomes" id="UP000182248">
    <property type="component" value="Unassembled WGS sequence"/>
</dbReference>
<keyword evidence="6 10" id="KW-0812">Transmembrane</keyword>
<evidence type="ECO:0000259" key="11">
    <source>
        <dbReference type="PROSITE" id="PS51202"/>
    </source>
</evidence>
<dbReference type="NCBIfam" id="NF003716">
    <property type="entry name" value="PRK05326.1-3"/>
    <property type="match status" value="1"/>
</dbReference>
<dbReference type="NCBIfam" id="NF003715">
    <property type="entry name" value="PRK05326.1-2"/>
    <property type="match status" value="1"/>
</dbReference>
<feature type="transmembrane region" description="Helical" evidence="10">
    <location>
        <begin position="59"/>
        <end position="75"/>
    </location>
</feature>
<keyword evidence="9 10" id="KW-0472">Membrane</keyword>
<proteinExistence type="predicted"/>
<evidence type="ECO:0000256" key="5">
    <source>
        <dbReference type="ARBA" id="ARBA00022538"/>
    </source>
</evidence>
<evidence type="ECO:0000256" key="2">
    <source>
        <dbReference type="ARBA" id="ARBA00022448"/>
    </source>
</evidence>
<feature type="transmembrane region" description="Helical" evidence="10">
    <location>
        <begin position="184"/>
        <end position="206"/>
    </location>
</feature>
<keyword evidence="5" id="KW-0630">Potassium</keyword>
<reference evidence="12 13" key="1">
    <citation type="submission" date="2016-11" db="EMBL/GenBank/DDBJ databases">
        <authorList>
            <person name="Jaros S."/>
            <person name="Januszkiewicz K."/>
            <person name="Wedrychowicz H."/>
        </authorList>
    </citation>
    <scope>NUCLEOTIDE SEQUENCE [LARGE SCALE GENOMIC DNA]</scope>
    <source>
        <strain evidence="12 13">CGMCC 1.12145</strain>
    </source>
</reference>
<keyword evidence="3" id="KW-0050">Antiport</keyword>
<dbReference type="RefSeq" id="WP_072317878.1">
    <property type="nucleotide sequence ID" value="NZ_FPJE01000014.1"/>
</dbReference>
<sequence length="496" mass="54761">MNITIENILLIGSALLFISIIAGKTSYRVGLPTLILFLATGMLAGSEGIGKIYFNDPKIAQFIGIVSLNFILFSGGMDTNWKSIKPIFWQGISLSTIGVLLTATSLGVFVWAVTDFTIYEGLLLGAIVSSTDAAAVFSILRSKNIALKTNIRPTLELESGSNDPMAYFLTIAFLSLVINQDESIWTIVPMFLKQISLGVLLGFLFGKAGKYAINKINIDFEGLYPVLAIAIMFFTFSATDFVGGNGFLAVYLCAVYLGNQDIIHKKTIVRMFDGLAWLMQIALFITLGLLVYPSHIPPIFGIGILISVFLIFIARPLSVFLSLAFFRMKLRRRWYISWVGLRGAVPIVFATYPLLAGIDKADLIFNIVFFVSVTSVLVQGTTLSVVAKWLHVSLPEKVKRKTPMDIFLSDSAKSALEEIYLYPESPSVGKKIVDLHFPKNAIIAMIKRDGKYITPNGMTVLESGDFLVVLAENKDGIAQVYDSLQMPRPEQEYEME</sequence>
<evidence type="ECO:0000256" key="3">
    <source>
        <dbReference type="ARBA" id="ARBA00022449"/>
    </source>
</evidence>
<feature type="transmembrane region" description="Helical" evidence="10">
    <location>
        <begin position="87"/>
        <end position="112"/>
    </location>
</feature>
<dbReference type="OrthoDB" id="9810759at2"/>
<dbReference type="GO" id="GO:0015297">
    <property type="term" value="F:antiporter activity"/>
    <property type="evidence" value="ECO:0007669"/>
    <property type="project" value="UniProtKB-KW"/>
</dbReference>
<dbReference type="Pfam" id="PF02080">
    <property type="entry name" value="TrkA_C"/>
    <property type="match status" value="1"/>
</dbReference>
<evidence type="ECO:0000256" key="4">
    <source>
        <dbReference type="ARBA" id="ARBA00022475"/>
    </source>
</evidence>
<evidence type="ECO:0000256" key="6">
    <source>
        <dbReference type="ARBA" id="ARBA00022692"/>
    </source>
</evidence>
<keyword evidence="4" id="KW-1003">Cell membrane</keyword>
<keyword evidence="7 10" id="KW-1133">Transmembrane helix</keyword>
<comment type="subcellular location">
    <subcellularLocation>
        <location evidence="1">Cell membrane</location>
        <topology evidence="1">Multi-pass membrane protein</topology>
    </subcellularLocation>
</comment>
<dbReference type="EMBL" id="FPJE01000014">
    <property type="protein sequence ID" value="SFW60793.1"/>
    <property type="molecule type" value="Genomic_DNA"/>
</dbReference>
<evidence type="ECO:0000256" key="9">
    <source>
        <dbReference type="ARBA" id="ARBA00023136"/>
    </source>
</evidence>
<evidence type="ECO:0000256" key="1">
    <source>
        <dbReference type="ARBA" id="ARBA00004651"/>
    </source>
</evidence>
<feature type="transmembrane region" description="Helical" evidence="10">
    <location>
        <begin position="299"/>
        <end position="326"/>
    </location>
</feature>
<keyword evidence="2" id="KW-0813">Transport</keyword>